<evidence type="ECO:0000313" key="2">
    <source>
        <dbReference type="Proteomes" id="UP001627154"/>
    </source>
</evidence>
<dbReference type="Proteomes" id="UP001627154">
    <property type="component" value="Unassembled WGS sequence"/>
</dbReference>
<gene>
    <name evidence="1" type="ORF">TKK_010683</name>
</gene>
<protein>
    <submittedName>
        <fullName evidence="1">Uncharacterized protein</fullName>
    </submittedName>
</protein>
<sequence length="162" mass="18457">MPDVLNRTGDLVPTACRCPADSDLVVPLPERQDLLAFYRFNGTEMRVTNLNLSDCNSQESSFALGKSILEDLEMPLDAKLRLLDIVPYTRGYIIIFLQVTDANSKPLKTVEAYYHSRYKRYRGTNLPRWVDLPWDITGLSERIRSGLKWNMKIFGVSSLAAI</sequence>
<name>A0ABD2WQ80_9HYME</name>
<dbReference type="EMBL" id="JBJJXI010000085">
    <property type="protein sequence ID" value="KAL3395057.1"/>
    <property type="molecule type" value="Genomic_DNA"/>
</dbReference>
<dbReference type="AlphaFoldDB" id="A0ABD2WQ80"/>
<comment type="caution">
    <text evidence="1">The sequence shown here is derived from an EMBL/GenBank/DDBJ whole genome shotgun (WGS) entry which is preliminary data.</text>
</comment>
<evidence type="ECO:0000313" key="1">
    <source>
        <dbReference type="EMBL" id="KAL3395057.1"/>
    </source>
</evidence>
<keyword evidence="2" id="KW-1185">Reference proteome</keyword>
<reference evidence="1 2" key="1">
    <citation type="journal article" date="2024" name="bioRxiv">
        <title>A reference genome for Trichogramma kaykai: A tiny desert-dwelling parasitoid wasp with competing sex-ratio distorters.</title>
        <authorList>
            <person name="Culotta J."/>
            <person name="Lindsey A.R."/>
        </authorList>
    </citation>
    <scope>NUCLEOTIDE SEQUENCE [LARGE SCALE GENOMIC DNA]</scope>
    <source>
        <strain evidence="1 2">KSX58</strain>
    </source>
</reference>
<accession>A0ABD2WQ80</accession>
<proteinExistence type="predicted"/>
<organism evidence="1 2">
    <name type="scientific">Trichogramma kaykai</name>
    <dbReference type="NCBI Taxonomy" id="54128"/>
    <lineage>
        <taxon>Eukaryota</taxon>
        <taxon>Metazoa</taxon>
        <taxon>Ecdysozoa</taxon>
        <taxon>Arthropoda</taxon>
        <taxon>Hexapoda</taxon>
        <taxon>Insecta</taxon>
        <taxon>Pterygota</taxon>
        <taxon>Neoptera</taxon>
        <taxon>Endopterygota</taxon>
        <taxon>Hymenoptera</taxon>
        <taxon>Apocrita</taxon>
        <taxon>Proctotrupomorpha</taxon>
        <taxon>Chalcidoidea</taxon>
        <taxon>Trichogrammatidae</taxon>
        <taxon>Trichogramma</taxon>
    </lineage>
</organism>